<accession>X1BQ85</accession>
<name>X1BQ85_9ZZZZ</name>
<feature type="non-terminal residue" evidence="1">
    <location>
        <position position="1"/>
    </location>
</feature>
<dbReference type="EMBL" id="BART01018129">
    <property type="protein sequence ID" value="GAG86278.1"/>
    <property type="molecule type" value="Genomic_DNA"/>
</dbReference>
<protein>
    <submittedName>
        <fullName evidence="1">Uncharacterized protein</fullName>
    </submittedName>
</protein>
<comment type="caution">
    <text evidence="1">The sequence shown here is derived from an EMBL/GenBank/DDBJ whole genome shotgun (WGS) entry which is preliminary data.</text>
</comment>
<sequence length="37" mass="4443">ERIEMMVTDLELIKELRNNTLEKIIEKFGNISKPLFH</sequence>
<evidence type="ECO:0000313" key="1">
    <source>
        <dbReference type="EMBL" id="GAG86278.1"/>
    </source>
</evidence>
<organism evidence="1">
    <name type="scientific">marine sediment metagenome</name>
    <dbReference type="NCBI Taxonomy" id="412755"/>
    <lineage>
        <taxon>unclassified sequences</taxon>
        <taxon>metagenomes</taxon>
        <taxon>ecological metagenomes</taxon>
    </lineage>
</organism>
<reference evidence="1" key="1">
    <citation type="journal article" date="2014" name="Front. Microbiol.">
        <title>High frequency of phylogenetically diverse reductive dehalogenase-homologous genes in deep subseafloor sedimentary metagenomes.</title>
        <authorList>
            <person name="Kawai M."/>
            <person name="Futagami T."/>
            <person name="Toyoda A."/>
            <person name="Takaki Y."/>
            <person name="Nishi S."/>
            <person name="Hori S."/>
            <person name="Arai W."/>
            <person name="Tsubouchi T."/>
            <person name="Morono Y."/>
            <person name="Uchiyama I."/>
            <person name="Ito T."/>
            <person name="Fujiyama A."/>
            <person name="Inagaki F."/>
            <person name="Takami H."/>
        </authorList>
    </citation>
    <scope>NUCLEOTIDE SEQUENCE</scope>
    <source>
        <strain evidence="1">Expedition CK06-06</strain>
    </source>
</reference>
<proteinExistence type="predicted"/>
<dbReference type="AlphaFoldDB" id="X1BQ85"/>
<gene>
    <name evidence="1" type="ORF">S01H4_34278</name>
</gene>